<dbReference type="InterPro" id="IPR016169">
    <property type="entry name" value="FAD-bd_PCMH_sub2"/>
</dbReference>
<organism evidence="6 7">
    <name type="scientific">Sclerotinia nivalis</name>
    <dbReference type="NCBI Taxonomy" id="352851"/>
    <lineage>
        <taxon>Eukaryota</taxon>
        <taxon>Fungi</taxon>
        <taxon>Dikarya</taxon>
        <taxon>Ascomycota</taxon>
        <taxon>Pezizomycotina</taxon>
        <taxon>Leotiomycetes</taxon>
        <taxon>Helotiales</taxon>
        <taxon>Sclerotiniaceae</taxon>
        <taxon>Sclerotinia</taxon>
    </lineage>
</organism>
<protein>
    <recommendedName>
        <fullName evidence="5">FAD-binding PCMH-type domain-containing protein</fullName>
    </recommendedName>
</protein>
<dbReference type="Pfam" id="PF01565">
    <property type="entry name" value="FAD_binding_4"/>
    <property type="match status" value="1"/>
</dbReference>
<gene>
    <name evidence="6" type="ORF">OCU04_006056</name>
</gene>
<dbReference type="GO" id="GO:0016491">
    <property type="term" value="F:oxidoreductase activity"/>
    <property type="evidence" value="ECO:0007669"/>
    <property type="project" value="UniProtKB-KW"/>
</dbReference>
<evidence type="ECO:0000256" key="2">
    <source>
        <dbReference type="ARBA" id="ARBA00022630"/>
    </source>
</evidence>
<evidence type="ECO:0000256" key="4">
    <source>
        <dbReference type="ARBA" id="ARBA00023002"/>
    </source>
</evidence>
<dbReference type="SUPFAM" id="SSF56176">
    <property type="entry name" value="FAD-binding/transporter-associated domain-like"/>
    <property type="match status" value="1"/>
</dbReference>
<keyword evidence="4" id="KW-0560">Oxidoreductase</keyword>
<comment type="similarity">
    <text evidence="1">Belongs to the oxygen-dependent FAD-linked oxidoreductase family.</text>
</comment>
<dbReference type="InterPro" id="IPR006094">
    <property type="entry name" value="Oxid_FAD_bind_N"/>
</dbReference>
<dbReference type="InterPro" id="IPR036318">
    <property type="entry name" value="FAD-bd_PCMH-like_sf"/>
</dbReference>
<dbReference type="Gene3D" id="3.40.462.20">
    <property type="match status" value="1"/>
</dbReference>
<dbReference type="Gene3D" id="3.30.465.10">
    <property type="match status" value="2"/>
</dbReference>
<evidence type="ECO:0000313" key="6">
    <source>
        <dbReference type="EMBL" id="KAJ8065368.1"/>
    </source>
</evidence>
<dbReference type="EMBL" id="JAPEIS010000006">
    <property type="protein sequence ID" value="KAJ8065368.1"/>
    <property type="molecule type" value="Genomic_DNA"/>
</dbReference>
<reference evidence="6" key="1">
    <citation type="submission" date="2022-11" db="EMBL/GenBank/DDBJ databases">
        <title>Genome Resource of Sclerotinia nivalis Strain SnTB1, a Plant Pathogen Isolated from American Ginseng.</title>
        <authorList>
            <person name="Fan S."/>
        </authorList>
    </citation>
    <scope>NUCLEOTIDE SEQUENCE</scope>
    <source>
        <strain evidence="6">SnTB1</strain>
    </source>
</reference>
<feature type="domain" description="FAD-binding PCMH-type" evidence="5">
    <location>
        <begin position="62"/>
        <end position="251"/>
    </location>
</feature>
<sequence length="393" mass="42695">MRISSWCIQQKRWDSEQYSSHSQERCHHTCRLLSPSLEDEEVSFPGNAVYEFEQLYWSLQQAEVQPACRVTPISAEDVSTTTQVLKSQGCQFAVKSGGHAFFAGASNIGSAVVIDLSNLNQVKISTNKTEVSVGAGTQWSNLYPLMRAAEIRVIGGRFVGMGVEGLTLGGGIPLHSGRSCQWFYSEFQPRIAPRSVWALRGGGNNFGIVTRFDLASFEQGDMWGGMTISNATEPPNAFEALVSFNINHAPDPFAAVFLAYAYLPSAGTTLVSATLNYGIPIIDPAIFSNFTNLASISSSLRITNLTSLVNSTAATQPPGLRESYWTLTMFNDADLMNDICKILDQEVQNINNATNVIPAIVFQPISKPIISQFSKNGGNALGITTEDGPLICK</sequence>
<name>A0A9X0AQP3_9HELO</name>
<dbReference type="PROSITE" id="PS51387">
    <property type="entry name" value="FAD_PCMH"/>
    <property type="match status" value="1"/>
</dbReference>
<proteinExistence type="inferred from homology"/>
<evidence type="ECO:0000256" key="1">
    <source>
        <dbReference type="ARBA" id="ARBA00005466"/>
    </source>
</evidence>
<dbReference type="PANTHER" id="PTHR42973:SF22">
    <property type="entry name" value="FAD-BINDING PCMH-TYPE DOMAIN-CONTAINING PROTEIN-RELATED"/>
    <property type="match status" value="1"/>
</dbReference>
<evidence type="ECO:0000313" key="7">
    <source>
        <dbReference type="Proteomes" id="UP001152300"/>
    </source>
</evidence>
<accession>A0A9X0AQP3</accession>
<dbReference type="InterPro" id="IPR050416">
    <property type="entry name" value="FAD-linked_Oxidoreductase"/>
</dbReference>
<keyword evidence="2" id="KW-0285">Flavoprotein</keyword>
<comment type="caution">
    <text evidence="6">The sequence shown here is derived from an EMBL/GenBank/DDBJ whole genome shotgun (WGS) entry which is preliminary data.</text>
</comment>
<dbReference type="OrthoDB" id="2151789at2759"/>
<keyword evidence="3" id="KW-0274">FAD</keyword>
<dbReference type="Proteomes" id="UP001152300">
    <property type="component" value="Unassembled WGS sequence"/>
</dbReference>
<evidence type="ECO:0000256" key="3">
    <source>
        <dbReference type="ARBA" id="ARBA00022827"/>
    </source>
</evidence>
<dbReference type="PANTHER" id="PTHR42973">
    <property type="entry name" value="BINDING OXIDOREDUCTASE, PUTATIVE (AFU_ORTHOLOGUE AFUA_1G17690)-RELATED"/>
    <property type="match status" value="1"/>
</dbReference>
<dbReference type="GO" id="GO:0071949">
    <property type="term" value="F:FAD binding"/>
    <property type="evidence" value="ECO:0007669"/>
    <property type="project" value="InterPro"/>
</dbReference>
<evidence type="ECO:0000259" key="5">
    <source>
        <dbReference type="PROSITE" id="PS51387"/>
    </source>
</evidence>
<dbReference type="AlphaFoldDB" id="A0A9X0AQP3"/>
<keyword evidence="7" id="KW-1185">Reference proteome</keyword>
<dbReference type="InterPro" id="IPR016166">
    <property type="entry name" value="FAD-bd_PCMH"/>
</dbReference>